<dbReference type="PANTHER" id="PTHR35145">
    <property type="entry name" value="CYTOPLASMIC PROTEIN-RELATED"/>
    <property type="match status" value="1"/>
</dbReference>
<evidence type="ECO:0000313" key="2">
    <source>
        <dbReference type="EMBL" id="PIB78346.1"/>
    </source>
</evidence>
<dbReference type="Proteomes" id="UP000230971">
    <property type="component" value="Unassembled WGS sequence"/>
</dbReference>
<accession>A0A1X1RLK6</accession>
<dbReference type="SUPFAM" id="SSF142906">
    <property type="entry name" value="YjbR-like"/>
    <property type="match status" value="1"/>
</dbReference>
<dbReference type="PANTHER" id="PTHR35145:SF1">
    <property type="entry name" value="CYTOPLASMIC PROTEIN"/>
    <property type="match status" value="1"/>
</dbReference>
<dbReference type="AlphaFoldDB" id="A0A1X1RLK6"/>
<reference evidence="2 4" key="2">
    <citation type="journal article" date="2017" name="Infect. Genet. Evol.">
        <title>The new phylogeny of the genus Mycobacterium: The old and the news.</title>
        <authorList>
            <person name="Tortoli E."/>
            <person name="Fedrizzi T."/>
            <person name="Meehan C.J."/>
            <person name="Trovato A."/>
            <person name="Grottola A."/>
            <person name="Giacobazzi E."/>
            <person name="Serpini G.F."/>
            <person name="Tagliazucchi S."/>
            <person name="Fabio A."/>
            <person name="Bettua C."/>
            <person name="Bertorelli R."/>
            <person name="Frascaro F."/>
            <person name="De Sanctis V."/>
            <person name="Pecorari M."/>
            <person name="Jousson O."/>
            <person name="Segata N."/>
            <person name="Cirillo D.M."/>
        </authorList>
    </citation>
    <scope>NUCLEOTIDE SEQUENCE [LARGE SCALE GENOMIC DNA]</scope>
    <source>
        <strain evidence="2 4">NCTC 12882</strain>
    </source>
</reference>
<dbReference type="InterPro" id="IPR058532">
    <property type="entry name" value="YjbR/MT2646/Rv2570-like"/>
</dbReference>
<dbReference type="EMBL" id="LQOM01000044">
    <property type="protein sequence ID" value="ORV08587.1"/>
    <property type="molecule type" value="Genomic_DNA"/>
</dbReference>
<sequence length="119" mass="13189">MTRDQVLAMCASLPEAVEDYPFGDGVAVFKVGGRMFALVSLGGDPGSVNLKCDPDIAVDLRVRHPAVRPGYHQNKRHWNTVELDGSIADDELREMIDHSYELVVSGLPRTDRRRLLGDN</sequence>
<dbReference type="STRING" id="28045.AWB95_18790"/>
<name>A0A1X1RLK6_MYCCE</name>
<protein>
    <submittedName>
        <fullName evidence="2">DNA-binding protein</fullName>
    </submittedName>
    <submittedName>
        <fullName evidence="1">MmcQ-like protein</fullName>
    </submittedName>
</protein>
<dbReference type="Proteomes" id="UP000193907">
    <property type="component" value="Unassembled WGS sequence"/>
</dbReference>
<evidence type="ECO:0000313" key="3">
    <source>
        <dbReference type="Proteomes" id="UP000193907"/>
    </source>
</evidence>
<dbReference type="GO" id="GO:0003677">
    <property type="term" value="F:DNA binding"/>
    <property type="evidence" value="ECO:0007669"/>
    <property type="project" value="UniProtKB-KW"/>
</dbReference>
<dbReference type="InterPro" id="IPR038056">
    <property type="entry name" value="YjbR-like_sf"/>
</dbReference>
<dbReference type="OrthoDB" id="3194910at2"/>
<dbReference type="EMBL" id="PDKV01000016">
    <property type="protein sequence ID" value="PIB78346.1"/>
    <property type="molecule type" value="Genomic_DNA"/>
</dbReference>
<dbReference type="Pfam" id="PF04237">
    <property type="entry name" value="YjbR"/>
    <property type="match status" value="1"/>
</dbReference>
<comment type="caution">
    <text evidence="1">The sequence shown here is derived from an EMBL/GenBank/DDBJ whole genome shotgun (WGS) entry which is preliminary data.</text>
</comment>
<evidence type="ECO:0000313" key="1">
    <source>
        <dbReference type="EMBL" id="ORV08587.1"/>
    </source>
</evidence>
<organism evidence="1 3">
    <name type="scientific">Mycobacterium celatum</name>
    <dbReference type="NCBI Taxonomy" id="28045"/>
    <lineage>
        <taxon>Bacteria</taxon>
        <taxon>Bacillati</taxon>
        <taxon>Actinomycetota</taxon>
        <taxon>Actinomycetes</taxon>
        <taxon>Mycobacteriales</taxon>
        <taxon>Mycobacteriaceae</taxon>
        <taxon>Mycobacterium</taxon>
    </lineage>
</organism>
<gene>
    <name evidence="1" type="ORF">AWB95_18790</name>
    <name evidence="2" type="ORF">CQY23_13870</name>
</gene>
<dbReference type="InterPro" id="IPR007351">
    <property type="entry name" value="YjbR"/>
</dbReference>
<keyword evidence="2" id="KW-0238">DNA-binding</keyword>
<dbReference type="Gene3D" id="3.90.1150.30">
    <property type="match status" value="1"/>
</dbReference>
<proteinExistence type="predicted"/>
<reference evidence="1 3" key="1">
    <citation type="submission" date="2016-01" db="EMBL/GenBank/DDBJ databases">
        <title>The new phylogeny of the genus Mycobacterium.</title>
        <authorList>
            <person name="Tarcisio F."/>
            <person name="Conor M."/>
            <person name="Antonella G."/>
            <person name="Elisabetta G."/>
            <person name="Giulia F.S."/>
            <person name="Sara T."/>
            <person name="Anna F."/>
            <person name="Clotilde B."/>
            <person name="Roberto B."/>
            <person name="Veronica D.S."/>
            <person name="Fabio R."/>
            <person name="Monica P."/>
            <person name="Olivier J."/>
            <person name="Enrico T."/>
            <person name="Nicola S."/>
        </authorList>
    </citation>
    <scope>NUCLEOTIDE SEQUENCE [LARGE SCALE GENOMIC DNA]</scope>
    <source>
        <strain evidence="1 3">DSM 44243</strain>
    </source>
</reference>
<dbReference type="RefSeq" id="WP_062538638.1">
    <property type="nucleotide sequence ID" value="NZ_BBUN01000043.1"/>
</dbReference>
<keyword evidence="3" id="KW-1185">Reference proteome</keyword>
<evidence type="ECO:0000313" key="4">
    <source>
        <dbReference type="Proteomes" id="UP000230971"/>
    </source>
</evidence>